<dbReference type="InterPro" id="IPR045942">
    <property type="entry name" value="DUF6362"/>
</dbReference>
<sequence length="131" mass="15885">MWSVDDVAERFREAAQTARRLPPVRVQGYFNTWPAILRQPWETYSGDDVLYRFPPDPAAIDRMEETMRWVLWLTEEQRHLVWMRAEERGWREICRRFGCDRTTAWRRWQKALDIVACRLNEQTRRNVASLS</sequence>
<accession>A0AA35UDH7</accession>
<organism evidence="2 3">
    <name type="scientific">Methylococcus capsulatus</name>
    <dbReference type="NCBI Taxonomy" id="414"/>
    <lineage>
        <taxon>Bacteria</taxon>
        <taxon>Pseudomonadati</taxon>
        <taxon>Pseudomonadota</taxon>
        <taxon>Gammaproteobacteria</taxon>
        <taxon>Methylococcales</taxon>
        <taxon>Methylococcaceae</taxon>
        <taxon>Methylococcus</taxon>
    </lineage>
</organism>
<dbReference type="RefSeq" id="WP_017364490.1">
    <property type="nucleotide sequence ID" value="NZ_OX458332.1"/>
</dbReference>
<name>A0AA35UDH7_METCP</name>
<evidence type="ECO:0000313" key="3">
    <source>
        <dbReference type="Proteomes" id="UP001158598"/>
    </source>
</evidence>
<evidence type="ECO:0000313" key="2">
    <source>
        <dbReference type="EMBL" id="CAI8797831.1"/>
    </source>
</evidence>
<dbReference type="Pfam" id="PF19889">
    <property type="entry name" value="DUF6362"/>
    <property type="match status" value="1"/>
</dbReference>
<dbReference type="Proteomes" id="UP001158598">
    <property type="component" value="Chromosome"/>
</dbReference>
<protein>
    <submittedName>
        <fullName evidence="2">RNA polymerase subunit sigma</fullName>
    </submittedName>
</protein>
<reference evidence="2" key="1">
    <citation type="submission" date="2023-03" db="EMBL/GenBank/DDBJ databases">
        <authorList>
            <person name="Pearce D."/>
        </authorList>
    </citation>
    <scope>NUCLEOTIDE SEQUENCE</scope>
    <source>
        <strain evidence="2">Mc</strain>
    </source>
</reference>
<gene>
    <name evidence="2" type="ORF">MCNOR_1509</name>
</gene>
<dbReference type="AlphaFoldDB" id="A0AA35UDH7"/>
<dbReference type="EMBL" id="OX458332">
    <property type="protein sequence ID" value="CAI8797831.1"/>
    <property type="molecule type" value="Genomic_DNA"/>
</dbReference>
<evidence type="ECO:0000259" key="1">
    <source>
        <dbReference type="Pfam" id="PF19889"/>
    </source>
</evidence>
<dbReference type="SUPFAM" id="SSF88659">
    <property type="entry name" value="Sigma3 and sigma4 domains of RNA polymerase sigma factors"/>
    <property type="match status" value="1"/>
</dbReference>
<proteinExistence type="predicted"/>
<dbReference type="InterPro" id="IPR013324">
    <property type="entry name" value="RNA_pol_sigma_r3/r4-like"/>
</dbReference>
<feature type="domain" description="DUF6362" evidence="1">
    <location>
        <begin position="19"/>
        <end position="115"/>
    </location>
</feature>